<sequence>MKDSIENIIFSRFVNQPIPFEFISIEELYRRCKESNYDLSNPHRIKFNALILITEGESFHTIDFKEEVLSPGVILPLTKDQVHSFNKDLTVKGYVISFEENFITENISEKNLFHFLHIYHTPSILIGKENIATLKPLLQLLENLHLESNDIMKAEIINSVFIALLFQIKRLSIYQHKTFESKRFKDFIQFKHLITKHYHESHNVKDYAKKLTVSYKYLNDICKQIGHKTAKAFLDSWLLLEAKRNISENKYTSQEIAYKMGFKEPSNFIRFFKKFTNLTPNQFQQKLEKTTHS</sequence>
<evidence type="ECO:0000313" key="5">
    <source>
        <dbReference type="EMBL" id="SEL08629.1"/>
    </source>
</evidence>
<name>A0A1H7MC30_AQUAM</name>
<keyword evidence="2" id="KW-0238">DNA-binding</keyword>
<feature type="domain" description="HTH araC/xylS-type" evidence="4">
    <location>
        <begin position="188"/>
        <end position="286"/>
    </location>
</feature>
<evidence type="ECO:0000256" key="3">
    <source>
        <dbReference type="ARBA" id="ARBA00023163"/>
    </source>
</evidence>
<evidence type="ECO:0000313" key="6">
    <source>
        <dbReference type="Proteomes" id="UP000198521"/>
    </source>
</evidence>
<proteinExistence type="predicted"/>
<dbReference type="PANTHER" id="PTHR43280">
    <property type="entry name" value="ARAC-FAMILY TRANSCRIPTIONAL REGULATOR"/>
    <property type="match status" value="1"/>
</dbReference>
<dbReference type="SUPFAM" id="SSF51215">
    <property type="entry name" value="Regulatory protein AraC"/>
    <property type="match status" value="1"/>
</dbReference>
<protein>
    <submittedName>
        <fullName evidence="5">Transcriptional regulator, AraC family</fullName>
    </submittedName>
</protein>
<dbReference type="GO" id="GO:0003700">
    <property type="term" value="F:DNA-binding transcription factor activity"/>
    <property type="evidence" value="ECO:0007669"/>
    <property type="project" value="InterPro"/>
</dbReference>
<dbReference type="Proteomes" id="UP000198521">
    <property type="component" value="Unassembled WGS sequence"/>
</dbReference>
<dbReference type="InterPro" id="IPR037923">
    <property type="entry name" value="HTH-like"/>
</dbReference>
<evidence type="ECO:0000256" key="2">
    <source>
        <dbReference type="ARBA" id="ARBA00023125"/>
    </source>
</evidence>
<dbReference type="Pfam" id="PF02311">
    <property type="entry name" value="AraC_binding"/>
    <property type="match status" value="1"/>
</dbReference>
<keyword evidence="6" id="KW-1185">Reference proteome</keyword>
<dbReference type="Pfam" id="PF12833">
    <property type="entry name" value="HTH_18"/>
    <property type="match status" value="1"/>
</dbReference>
<dbReference type="GO" id="GO:0043565">
    <property type="term" value="F:sequence-specific DNA binding"/>
    <property type="evidence" value="ECO:0007669"/>
    <property type="project" value="InterPro"/>
</dbReference>
<dbReference type="InterPro" id="IPR018060">
    <property type="entry name" value="HTH_AraC"/>
</dbReference>
<keyword evidence="1" id="KW-0805">Transcription regulation</keyword>
<accession>A0A1H7MC30</accession>
<dbReference type="OrthoDB" id="1096411at2"/>
<dbReference type="Gene3D" id="1.10.10.60">
    <property type="entry name" value="Homeodomain-like"/>
    <property type="match status" value="1"/>
</dbReference>
<dbReference type="EMBL" id="FOAB01000003">
    <property type="protein sequence ID" value="SEL08629.1"/>
    <property type="molecule type" value="Genomic_DNA"/>
</dbReference>
<dbReference type="PROSITE" id="PS01124">
    <property type="entry name" value="HTH_ARAC_FAMILY_2"/>
    <property type="match status" value="1"/>
</dbReference>
<dbReference type="InterPro" id="IPR003313">
    <property type="entry name" value="AraC-bd"/>
</dbReference>
<organism evidence="5 6">
    <name type="scientific">Aquimarina amphilecti</name>
    <dbReference type="NCBI Taxonomy" id="1038014"/>
    <lineage>
        <taxon>Bacteria</taxon>
        <taxon>Pseudomonadati</taxon>
        <taxon>Bacteroidota</taxon>
        <taxon>Flavobacteriia</taxon>
        <taxon>Flavobacteriales</taxon>
        <taxon>Flavobacteriaceae</taxon>
        <taxon>Aquimarina</taxon>
    </lineage>
</organism>
<evidence type="ECO:0000259" key="4">
    <source>
        <dbReference type="PROSITE" id="PS01124"/>
    </source>
</evidence>
<dbReference type="InterPro" id="IPR009057">
    <property type="entry name" value="Homeodomain-like_sf"/>
</dbReference>
<evidence type="ECO:0000256" key="1">
    <source>
        <dbReference type="ARBA" id="ARBA00023015"/>
    </source>
</evidence>
<gene>
    <name evidence="5" type="ORF">SAMN04487910_1671</name>
</gene>
<reference evidence="5 6" key="1">
    <citation type="submission" date="2016-10" db="EMBL/GenBank/DDBJ databases">
        <authorList>
            <person name="de Groot N.N."/>
        </authorList>
    </citation>
    <scope>NUCLEOTIDE SEQUENCE [LARGE SCALE GENOMIC DNA]</scope>
    <source>
        <strain evidence="5 6">DSM 25232</strain>
    </source>
</reference>
<keyword evidence="3" id="KW-0804">Transcription</keyword>
<dbReference type="STRING" id="1038014.SAMN04487910_1671"/>
<dbReference type="PANTHER" id="PTHR43280:SF32">
    <property type="entry name" value="TRANSCRIPTIONAL REGULATORY PROTEIN"/>
    <property type="match status" value="1"/>
</dbReference>
<dbReference type="SMART" id="SM00342">
    <property type="entry name" value="HTH_ARAC"/>
    <property type="match status" value="1"/>
</dbReference>
<dbReference type="SUPFAM" id="SSF46689">
    <property type="entry name" value="Homeodomain-like"/>
    <property type="match status" value="1"/>
</dbReference>
<dbReference type="RefSeq" id="WP_091407430.1">
    <property type="nucleotide sequence ID" value="NZ_FOAB01000003.1"/>
</dbReference>
<dbReference type="AlphaFoldDB" id="A0A1H7MC30"/>